<reference evidence="2 3" key="1">
    <citation type="submission" date="2008-03" db="EMBL/GenBank/DDBJ databases">
        <title>Complete sequence of Leptothrix cholodnii SP-6.</title>
        <authorList>
            <consortium name="US DOE Joint Genome Institute"/>
            <person name="Copeland A."/>
            <person name="Lucas S."/>
            <person name="Lapidus A."/>
            <person name="Glavina del Rio T."/>
            <person name="Dalin E."/>
            <person name="Tice H."/>
            <person name="Bruce D."/>
            <person name="Goodwin L."/>
            <person name="Pitluck S."/>
            <person name="Chertkov O."/>
            <person name="Brettin T."/>
            <person name="Detter J.C."/>
            <person name="Han C."/>
            <person name="Kuske C.R."/>
            <person name="Schmutz J."/>
            <person name="Larimer F."/>
            <person name="Land M."/>
            <person name="Hauser L."/>
            <person name="Kyrpides N."/>
            <person name="Lykidis A."/>
            <person name="Emerson D."/>
            <person name="Richardson P."/>
        </authorList>
    </citation>
    <scope>NUCLEOTIDE SEQUENCE [LARGE SCALE GENOMIC DNA]</scope>
    <source>
        <strain evidence="3">ATCC 51168 / LMG 8142 / SP-6</strain>
    </source>
</reference>
<dbReference type="SUPFAM" id="SSF53448">
    <property type="entry name" value="Nucleotide-diphospho-sugar transferases"/>
    <property type="match status" value="1"/>
</dbReference>
<dbReference type="Gene3D" id="3.90.550.10">
    <property type="entry name" value="Spore Coat Polysaccharide Biosynthesis Protein SpsA, Chain A"/>
    <property type="match status" value="1"/>
</dbReference>
<dbReference type="eggNOG" id="COG1216">
    <property type="taxonomic scope" value="Bacteria"/>
</dbReference>
<dbReference type="STRING" id="395495.Lcho_1381"/>
<dbReference type="Proteomes" id="UP000001693">
    <property type="component" value="Chromosome"/>
</dbReference>
<dbReference type="KEGG" id="lch:Lcho_1381"/>
<proteinExistence type="predicted"/>
<protein>
    <submittedName>
        <fullName evidence="2">Glycosyl transferase family 2</fullName>
    </submittedName>
</protein>
<dbReference type="InterPro" id="IPR050834">
    <property type="entry name" value="Glycosyltransf_2"/>
</dbReference>
<keyword evidence="3" id="KW-1185">Reference proteome</keyword>
<dbReference type="PANTHER" id="PTHR43685">
    <property type="entry name" value="GLYCOSYLTRANSFERASE"/>
    <property type="match status" value="1"/>
</dbReference>
<feature type="domain" description="Glycosyltransferase 2-like" evidence="1">
    <location>
        <begin position="8"/>
        <end position="142"/>
    </location>
</feature>
<dbReference type="Pfam" id="PF00535">
    <property type="entry name" value="Glycos_transf_2"/>
    <property type="match status" value="1"/>
</dbReference>
<dbReference type="CAZy" id="GT2">
    <property type="family name" value="Glycosyltransferase Family 2"/>
</dbReference>
<dbReference type="InterPro" id="IPR001173">
    <property type="entry name" value="Glyco_trans_2-like"/>
</dbReference>
<dbReference type="PANTHER" id="PTHR43685:SF2">
    <property type="entry name" value="GLYCOSYLTRANSFERASE 2-LIKE DOMAIN-CONTAINING PROTEIN"/>
    <property type="match status" value="1"/>
</dbReference>
<dbReference type="AlphaFoldDB" id="B1Y722"/>
<evidence type="ECO:0000313" key="3">
    <source>
        <dbReference type="Proteomes" id="UP000001693"/>
    </source>
</evidence>
<dbReference type="InterPro" id="IPR029044">
    <property type="entry name" value="Nucleotide-diphossugar_trans"/>
</dbReference>
<evidence type="ECO:0000259" key="1">
    <source>
        <dbReference type="Pfam" id="PF00535"/>
    </source>
</evidence>
<organism evidence="2 3">
    <name type="scientific">Leptothrix cholodnii (strain ATCC 51168 / LMG 8142 / SP-6)</name>
    <name type="common">Leptothrix discophora (strain SP-6)</name>
    <dbReference type="NCBI Taxonomy" id="395495"/>
    <lineage>
        <taxon>Bacteria</taxon>
        <taxon>Pseudomonadati</taxon>
        <taxon>Pseudomonadota</taxon>
        <taxon>Betaproteobacteria</taxon>
        <taxon>Burkholderiales</taxon>
        <taxon>Sphaerotilaceae</taxon>
        <taxon>Leptothrix</taxon>
    </lineage>
</organism>
<evidence type="ECO:0000313" key="2">
    <source>
        <dbReference type="EMBL" id="ACB33649.1"/>
    </source>
</evidence>
<sequence>MTSTPRISVVIPTYNRAFCLGLAIDSVLQQSLPAHEIIVVDDGSTDRTDQVMRAYAGRVRWVFQPNAGVSAARNTGLGLAQGDWIAFLDSDDEWHPDRLKIQCADMQAHPQAIAHMLDCTVEEKNGAQRSIFEVRGLVDEFRRQPLRPRPLCDVLESAFFPSAWLIARQAIDAAGGFDVSMRVCEDTDLLSRIALQGPFFVNCFAGTKLQRLGDGGGLSELYVHARLEYLENILKTYRHLAGCHRLNGPERLYVRREYAATHVAIALQHRLNGDSTASIRSLIASVQVHPTLFSALKALTLACVGARGFEAMRTLRHVNGNSYRRA</sequence>
<keyword evidence="2" id="KW-0808">Transferase</keyword>
<accession>B1Y722</accession>
<dbReference type="GO" id="GO:0016740">
    <property type="term" value="F:transferase activity"/>
    <property type="evidence" value="ECO:0007669"/>
    <property type="project" value="UniProtKB-KW"/>
</dbReference>
<dbReference type="HOGENOM" id="CLU_025996_0_0_4"/>
<dbReference type="EMBL" id="CP001013">
    <property type="protein sequence ID" value="ACB33649.1"/>
    <property type="molecule type" value="Genomic_DNA"/>
</dbReference>
<name>B1Y722_LEPCP</name>
<dbReference type="CDD" id="cd00761">
    <property type="entry name" value="Glyco_tranf_GTA_type"/>
    <property type="match status" value="1"/>
</dbReference>
<gene>
    <name evidence="2" type="ordered locus">Lcho_1381</name>
</gene>
<dbReference type="RefSeq" id="WP_012346411.1">
    <property type="nucleotide sequence ID" value="NC_010524.1"/>
</dbReference>